<protein>
    <submittedName>
        <fullName evidence="1">LOG family protein</fullName>
    </submittedName>
</protein>
<dbReference type="AlphaFoldDB" id="A0A929A059"/>
<dbReference type="GO" id="GO:0005829">
    <property type="term" value="C:cytosol"/>
    <property type="evidence" value="ECO:0007669"/>
    <property type="project" value="TreeGrafter"/>
</dbReference>
<reference evidence="1" key="1">
    <citation type="submission" date="2020-10" db="EMBL/GenBank/DDBJ databases">
        <authorList>
            <person name="Castelo-Branco R."/>
            <person name="Eusebio N."/>
            <person name="Adriana R."/>
            <person name="Vieira A."/>
            <person name="Brugerolle De Fraissinette N."/>
            <person name="Rezende De Castro R."/>
            <person name="Schneider M.P."/>
            <person name="Vasconcelos V."/>
            <person name="Leao P.N."/>
        </authorList>
    </citation>
    <scope>NUCLEOTIDE SEQUENCE</scope>
    <source>
        <strain evidence="1">LEGE 11479</strain>
    </source>
</reference>
<dbReference type="Proteomes" id="UP000615026">
    <property type="component" value="Unassembled WGS sequence"/>
</dbReference>
<organism evidence="1 2">
    <name type="scientific">Leptolyngbya cf. ectocarpi LEGE 11479</name>
    <dbReference type="NCBI Taxonomy" id="1828722"/>
    <lineage>
        <taxon>Bacteria</taxon>
        <taxon>Bacillati</taxon>
        <taxon>Cyanobacteriota</taxon>
        <taxon>Cyanophyceae</taxon>
        <taxon>Leptolyngbyales</taxon>
        <taxon>Leptolyngbyaceae</taxon>
        <taxon>Leptolyngbya group</taxon>
        <taxon>Leptolyngbya</taxon>
    </lineage>
</organism>
<proteinExistence type="predicted"/>
<accession>A0A929A059</accession>
<dbReference type="PANTHER" id="PTHR43393">
    <property type="entry name" value="CYTOKININ RIBOSIDE 5'-MONOPHOSPHATE PHOSPHORIBOHYDROLASE"/>
    <property type="match status" value="1"/>
</dbReference>
<dbReference type="PANTHER" id="PTHR43393:SF3">
    <property type="entry name" value="LYSINE DECARBOXYLASE-LIKE PROTEIN"/>
    <property type="match status" value="1"/>
</dbReference>
<dbReference type="Gene3D" id="3.40.50.450">
    <property type="match status" value="1"/>
</dbReference>
<gene>
    <name evidence="1" type="ORF">IQ260_29140</name>
</gene>
<dbReference type="Pfam" id="PF03641">
    <property type="entry name" value="Lysine_decarbox"/>
    <property type="match status" value="1"/>
</dbReference>
<dbReference type="SUPFAM" id="SSF102405">
    <property type="entry name" value="MCP/YpsA-like"/>
    <property type="match status" value="1"/>
</dbReference>
<dbReference type="EMBL" id="JADEXP010000508">
    <property type="protein sequence ID" value="MBE9070710.1"/>
    <property type="molecule type" value="Genomic_DNA"/>
</dbReference>
<evidence type="ECO:0000313" key="2">
    <source>
        <dbReference type="Proteomes" id="UP000615026"/>
    </source>
</evidence>
<name>A0A929A059_LEPEC</name>
<dbReference type="InterPro" id="IPR031100">
    <property type="entry name" value="LOG_fam"/>
</dbReference>
<comment type="caution">
    <text evidence="1">The sequence shown here is derived from an EMBL/GenBank/DDBJ whole genome shotgun (WGS) entry which is preliminary data.</text>
</comment>
<sequence length="242" mass="26912">MADSKNFRSLPTAIETDNNAVFEVVEKSILGLWEVVNNLTALRPPKRARYRVTIFGSARMASGSDLYEVVKQLAGELSLMGCDIVTGGGPGLMQAANEGSVMADPDDQVKSIGIRVDLKQEQVTNPFVEEAYCHRTFFSRLHHFVLMSDAFIVMPGGIGTTLEALMIWQLLQVRKLDQTPFILVGSMWQGLMDWAEAHMLNGTTPMIDPADITIPHCVNRYEDAIAILKTSHHHWQQLKSEA</sequence>
<keyword evidence="2" id="KW-1185">Reference proteome</keyword>
<dbReference type="InterPro" id="IPR052341">
    <property type="entry name" value="LOG_family_nucleotidases"/>
</dbReference>
<evidence type="ECO:0000313" key="1">
    <source>
        <dbReference type="EMBL" id="MBE9070710.1"/>
    </source>
</evidence>